<reference evidence="2 3" key="1">
    <citation type="journal article" date="2022" name="Allergy">
        <title>Genome assembly and annotation of Periplaneta americana reveal a comprehensive cockroach allergen profile.</title>
        <authorList>
            <person name="Wang L."/>
            <person name="Xiong Q."/>
            <person name="Saelim N."/>
            <person name="Wang L."/>
            <person name="Nong W."/>
            <person name="Wan A.T."/>
            <person name="Shi M."/>
            <person name="Liu X."/>
            <person name="Cao Q."/>
            <person name="Hui J.H.L."/>
            <person name="Sookrung N."/>
            <person name="Leung T.F."/>
            <person name="Tungtrongchitr A."/>
            <person name="Tsui S.K.W."/>
        </authorList>
    </citation>
    <scope>NUCLEOTIDE SEQUENCE [LARGE SCALE GENOMIC DNA]</scope>
    <source>
        <strain evidence="2">PWHHKU_190912</strain>
    </source>
</reference>
<accession>A0ABQ8TQB7</accession>
<dbReference type="Proteomes" id="UP001148838">
    <property type="component" value="Unassembled WGS sequence"/>
</dbReference>
<protein>
    <submittedName>
        <fullName evidence="2">Uncharacterized protein</fullName>
    </submittedName>
</protein>
<evidence type="ECO:0000256" key="1">
    <source>
        <dbReference type="SAM" id="MobiDB-lite"/>
    </source>
</evidence>
<feature type="region of interest" description="Disordered" evidence="1">
    <location>
        <begin position="139"/>
        <end position="159"/>
    </location>
</feature>
<proteinExistence type="predicted"/>
<sequence>METIKTDPDQPQDINHLKFFSDSGTIKVKEERISDSEVESDYDDFKRDISEAHLDDVGSTAIFDVSVKSERIDFKEELDPEIQSDSLPISNGIQLEAQFPTFLDSNTEVEKNDSNPDLGTEFHFDEASGDEFCFSWNGDSEPELTTSDSENDAEDQKEVPVTKIKKRKLEPWSWRSNCVLRSDELSEETFCGSAGLSCEVSALGSSVEIADITFRFLDEDFWEMLRDGCNRPRKTAVAAFRLLTNHDCLASHLYRIDISASPICVLCNDPAEMNEDQLQTCEALRSEETTVQKYWKARLLMASLPNARH</sequence>
<gene>
    <name evidence="2" type="ORF">ANN_00279</name>
</gene>
<evidence type="ECO:0000313" key="3">
    <source>
        <dbReference type="Proteomes" id="UP001148838"/>
    </source>
</evidence>
<name>A0ABQ8TQB7_PERAM</name>
<evidence type="ECO:0000313" key="2">
    <source>
        <dbReference type="EMBL" id="KAJ4448888.1"/>
    </source>
</evidence>
<comment type="caution">
    <text evidence="2">The sequence shown here is derived from an EMBL/GenBank/DDBJ whole genome shotgun (WGS) entry which is preliminary data.</text>
</comment>
<organism evidence="2 3">
    <name type="scientific">Periplaneta americana</name>
    <name type="common">American cockroach</name>
    <name type="synonym">Blatta americana</name>
    <dbReference type="NCBI Taxonomy" id="6978"/>
    <lineage>
        <taxon>Eukaryota</taxon>
        <taxon>Metazoa</taxon>
        <taxon>Ecdysozoa</taxon>
        <taxon>Arthropoda</taxon>
        <taxon>Hexapoda</taxon>
        <taxon>Insecta</taxon>
        <taxon>Pterygota</taxon>
        <taxon>Neoptera</taxon>
        <taxon>Polyneoptera</taxon>
        <taxon>Dictyoptera</taxon>
        <taxon>Blattodea</taxon>
        <taxon>Blattoidea</taxon>
        <taxon>Blattidae</taxon>
        <taxon>Blattinae</taxon>
        <taxon>Periplaneta</taxon>
    </lineage>
</organism>
<keyword evidence="3" id="KW-1185">Reference proteome</keyword>
<dbReference type="EMBL" id="JAJSOF020000003">
    <property type="protein sequence ID" value="KAJ4448888.1"/>
    <property type="molecule type" value="Genomic_DNA"/>
</dbReference>